<dbReference type="KEGG" id="pmrn:116948115"/>
<dbReference type="Pfam" id="PF00084">
    <property type="entry name" value="Sushi"/>
    <property type="match status" value="1"/>
</dbReference>
<name>A0AAJ7TNX7_PETMA</name>
<evidence type="ECO:0000313" key="5">
    <source>
        <dbReference type="Proteomes" id="UP001318040"/>
    </source>
</evidence>
<keyword evidence="1" id="KW-1015">Disulfide bond</keyword>
<dbReference type="InterPro" id="IPR035976">
    <property type="entry name" value="Sushi/SCR/CCP_sf"/>
</dbReference>
<keyword evidence="3" id="KW-0812">Transmembrane</keyword>
<keyword evidence="3" id="KW-0472">Membrane</keyword>
<dbReference type="Proteomes" id="UP001318040">
    <property type="component" value="Chromosome 32"/>
</dbReference>
<organism evidence="5 6">
    <name type="scientific">Petromyzon marinus</name>
    <name type="common">Sea lamprey</name>
    <dbReference type="NCBI Taxonomy" id="7757"/>
    <lineage>
        <taxon>Eukaryota</taxon>
        <taxon>Metazoa</taxon>
        <taxon>Chordata</taxon>
        <taxon>Craniata</taxon>
        <taxon>Vertebrata</taxon>
        <taxon>Cyclostomata</taxon>
        <taxon>Hyperoartia</taxon>
        <taxon>Petromyzontiformes</taxon>
        <taxon>Petromyzontidae</taxon>
        <taxon>Petromyzon</taxon>
    </lineage>
</organism>
<keyword evidence="5" id="KW-1185">Reference proteome</keyword>
<keyword evidence="3" id="KW-1133">Transmembrane helix</keyword>
<evidence type="ECO:0000259" key="4">
    <source>
        <dbReference type="PROSITE" id="PS50923"/>
    </source>
</evidence>
<feature type="domain" description="Sushi" evidence="4">
    <location>
        <begin position="156"/>
        <end position="212"/>
    </location>
</feature>
<gene>
    <name evidence="6" type="primary">LOC116948115</name>
</gene>
<evidence type="ECO:0000313" key="6">
    <source>
        <dbReference type="RefSeq" id="XP_032820365.1"/>
    </source>
</evidence>
<dbReference type="SMART" id="SM00032">
    <property type="entry name" value="CCP"/>
    <property type="match status" value="1"/>
</dbReference>
<accession>A0AAJ7TNX7</accession>
<sequence length="302" mass="32578">MLSKSTAPNPRASRSRARRWWGGGLSARFPVVVEVFLESPSTQPTRVGVWLGLATRPPPPPFGEMGAWRVAPSSGPPDSRRRTWRSLCLPLLLAVLFVPAAALIAPAPPPGVREEFWVGSAPLCWGHCRDPYRAVQSDPCGDGACCWAGRKTLCRVNCGPPGHVQNGVAYGNDWWVLSVVRYRCAPGFAMVGAPTRTCLPAGHWSPQPTCARACYSGLVDVDVAGLSGGCPPRCPADAFDSPSAAQLGCSRLSRCTDSRHAWLRWASPCARCLCRCFVPCGHTRTPPPVQDLLEGEHVEPDY</sequence>
<protein>
    <submittedName>
        <fullName evidence="6">Uncharacterized protein LOC116948115</fullName>
    </submittedName>
</protein>
<dbReference type="InterPro" id="IPR000436">
    <property type="entry name" value="Sushi_SCR_CCP_dom"/>
</dbReference>
<evidence type="ECO:0000256" key="2">
    <source>
        <dbReference type="PROSITE-ProRule" id="PRU00302"/>
    </source>
</evidence>
<dbReference type="SUPFAM" id="SSF57535">
    <property type="entry name" value="Complement control module/SCR domain"/>
    <property type="match status" value="1"/>
</dbReference>
<dbReference type="RefSeq" id="XP_032820365.1">
    <property type="nucleotide sequence ID" value="XM_032964474.1"/>
</dbReference>
<dbReference type="PROSITE" id="PS50923">
    <property type="entry name" value="SUSHI"/>
    <property type="match status" value="1"/>
</dbReference>
<feature type="transmembrane region" description="Helical" evidence="3">
    <location>
        <begin position="87"/>
        <end position="105"/>
    </location>
</feature>
<reference evidence="6" key="1">
    <citation type="submission" date="2025-08" db="UniProtKB">
        <authorList>
            <consortium name="RefSeq"/>
        </authorList>
    </citation>
    <scope>IDENTIFICATION</scope>
    <source>
        <tissue evidence="6">Sperm</tissue>
    </source>
</reference>
<proteinExistence type="predicted"/>
<evidence type="ECO:0000256" key="1">
    <source>
        <dbReference type="ARBA" id="ARBA00023157"/>
    </source>
</evidence>
<dbReference type="CDD" id="cd00033">
    <property type="entry name" value="CCP"/>
    <property type="match status" value="1"/>
</dbReference>
<evidence type="ECO:0000256" key="3">
    <source>
        <dbReference type="SAM" id="Phobius"/>
    </source>
</evidence>
<dbReference type="AlphaFoldDB" id="A0AAJ7TNX7"/>
<dbReference type="Gene3D" id="2.10.70.10">
    <property type="entry name" value="Complement Module, domain 1"/>
    <property type="match status" value="1"/>
</dbReference>
<comment type="caution">
    <text evidence="2">Lacks conserved residue(s) required for the propagation of feature annotation.</text>
</comment>
<keyword evidence="2" id="KW-0768">Sushi</keyword>